<sequence length="97" mass="10311">MAPEHRCCFCTARDEMPSEAVQTLCPHQIPLLPLSTGGKYYEVKCVCVTGSYLHRASEAAELLQFQTAGLVPLLVGAFRDDGTSAPLCTGLVPAGAE</sequence>
<protein>
    <submittedName>
        <fullName evidence="1">Uncharacterized protein</fullName>
    </submittedName>
</protein>
<dbReference type="Proteomes" id="UP001497482">
    <property type="component" value="Chromosome 1"/>
</dbReference>
<dbReference type="EMBL" id="OZ035823">
    <property type="protein sequence ID" value="CAL1568087.1"/>
    <property type="molecule type" value="Genomic_DNA"/>
</dbReference>
<reference evidence="1 2" key="1">
    <citation type="submission" date="2024-04" db="EMBL/GenBank/DDBJ databases">
        <authorList>
            <person name="Waldvogel A.-M."/>
            <person name="Schoenle A."/>
        </authorList>
    </citation>
    <scope>NUCLEOTIDE SEQUENCE [LARGE SCALE GENOMIC DNA]</scope>
</reference>
<evidence type="ECO:0000313" key="2">
    <source>
        <dbReference type="Proteomes" id="UP001497482"/>
    </source>
</evidence>
<name>A0AAV2IWG2_KNICA</name>
<evidence type="ECO:0000313" key="1">
    <source>
        <dbReference type="EMBL" id="CAL1568087.1"/>
    </source>
</evidence>
<proteinExistence type="predicted"/>
<dbReference type="AlphaFoldDB" id="A0AAV2IWG2"/>
<keyword evidence="2" id="KW-1185">Reference proteome</keyword>
<organism evidence="1 2">
    <name type="scientific">Knipowitschia caucasica</name>
    <name type="common">Caucasian dwarf goby</name>
    <name type="synonym">Pomatoschistus caucasicus</name>
    <dbReference type="NCBI Taxonomy" id="637954"/>
    <lineage>
        <taxon>Eukaryota</taxon>
        <taxon>Metazoa</taxon>
        <taxon>Chordata</taxon>
        <taxon>Craniata</taxon>
        <taxon>Vertebrata</taxon>
        <taxon>Euteleostomi</taxon>
        <taxon>Actinopterygii</taxon>
        <taxon>Neopterygii</taxon>
        <taxon>Teleostei</taxon>
        <taxon>Neoteleostei</taxon>
        <taxon>Acanthomorphata</taxon>
        <taxon>Gobiaria</taxon>
        <taxon>Gobiiformes</taxon>
        <taxon>Gobioidei</taxon>
        <taxon>Gobiidae</taxon>
        <taxon>Gobiinae</taxon>
        <taxon>Knipowitschia</taxon>
    </lineage>
</organism>
<gene>
    <name evidence="1" type="ORF">KC01_LOCUS775</name>
</gene>
<accession>A0AAV2IWG2</accession>